<dbReference type="RefSeq" id="WP_208240005.1">
    <property type="nucleotide sequence ID" value="NZ_JAGEPF010000006.1"/>
</dbReference>
<proteinExistence type="predicted"/>
<gene>
    <name evidence="2" type="ORF">J4709_11285</name>
</gene>
<keyword evidence="3" id="KW-1185">Reference proteome</keyword>
<organism evidence="2 3">
    <name type="scientific">Actinomadura violacea</name>
    <dbReference type="NCBI Taxonomy" id="2819934"/>
    <lineage>
        <taxon>Bacteria</taxon>
        <taxon>Bacillati</taxon>
        <taxon>Actinomycetota</taxon>
        <taxon>Actinomycetes</taxon>
        <taxon>Streptosporangiales</taxon>
        <taxon>Thermomonosporaceae</taxon>
        <taxon>Actinomadura</taxon>
    </lineage>
</organism>
<feature type="compositionally biased region" description="Basic and acidic residues" evidence="1">
    <location>
        <begin position="80"/>
        <end position="95"/>
    </location>
</feature>
<reference evidence="2 3" key="1">
    <citation type="submission" date="2021-03" db="EMBL/GenBank/DDBJ databases">
        <title>Actinomadura violae sp. nov., isolated from lichen in Thailand.</title>
        <authorList>
            <person name="Kanchanasin P."/>
            <person name="Saeng-In P."/>
            <person name="Phongsopitanun W."/>
            <person name="Yuki M."/>
            <person name="Kudo T."/>
            <person name="Ohkuma M."/>
            <person name="Tanasupawat S."/>
        </authorList>
    </citation>
    <scope>NUCLEOTIDE SEQUENCE [LARGE SCALE GENOMIC DNA]</scope>
    <source>
        <strain evidence="2 3">LCR2-06</strain>
    </source>
</reference>
<comment type="caution">
    <text evidence="2">The sequence shown here is derived from an EMBL/GenBank/DDBJ whole genome shotgun (WGS) entry which is preliminary data.</text>
</comment>
<evidence type="ECO:0000313" key="2">
    <source>
        <dbReference type="EMBL" id="MBO2458155.1"/>
    </source>
</evidence>
<sequence length="95" mass="10476">MDALASDEEAELVEAAEVGQIRAGEARLKGSVGHVEVFRVGQCESFHRPEIPTPTRRRRAGHLRDDGYVLTCEDTAMNPSREKPYTPVDDASHDA</sequence>
<evidence type="ECO:0000313" key="3">
    <source>
        <dbReference type="Proteomes" id="UP000680206"/>
    </source>
</evidence>
<feature type="region of interest" description="Disordered" evidence="1">
    <location>
        <begin position="75"/>
        <end position="95"/>
    </location>
</feature>
<name>A0ABS3RQ08_9ACTN</name>
<protein>
    <submittedName>
        <fullName evidence="2">Uncharacterized protein</fullName>
    </submittedName>
</protein>
<accession>A0ABS3RQ08</accession>
<dbReference type="Proteomes" id="UP000680206">
    <property type="component" value="Unassembled WGS sequence"/>
</dbReference>
<evidence type="ECO:0000256" key="1">
    <source>
        <dbReference type="SAM" id="MobiDB-lite"/>
    </source>
</evidence>
<dbReference type="EMBL" id="JAGEPF010000006">
    <property type="protein sequence ID" value="MBO2458155.1"/>
    <property type="molecule type" value="Genomic_DNA"/>
</dbReference>